<dbReference type="Proteomes" id="UP000516764">
    <property type="component" value="Chromosome"/>
</dbReference>
<protein>
    <submittedName>
        <fullName evidence="2">Uncharacterized protein</fullName>
    </submittedName>
</protein>
<name>A0A7L8AGL7_9FLAO</name>
<evidence type="ECO:0000256" key="1">
    <source>
        <dbReference type="SAM" id="Phobius"/>
    </source>
</evidence>
<evidence type="ECO:0000313" key="3">
    <source>
        <dbReference type="Proteomes" id="UP000516764"/>
    </source>
</evidence>
<accession>A0A7L8AGL7</accession>
<proteinExistence type="predicted"/>
<organism evidence="2 3">
    <name type="scientific">Polaribacter haliotis</name>
    <dbReference type="NCBI Taxonomy" id="1888915"/>
    <lineage>
        <taxon>Bacteria</taxon>
        <taxon>Pseudomonadati</taxon>
        <taxon>Bacteroidota</taxon>
        <taxon>Flavobacteriia</taxon>
        <taxon>Flavobacteriales</taxon>
        <taxon>Flavobacteriaceae</taxon>
    </lineage>
</organism>
<keyword evidence="3" id="KW-1185">Reference proteome</keyword>
<dbReference type="RefSeq" id="WP_088353734.1">
    <property type="nucleotide sequence ID" value="NZ_CP061813.1"/>
</dbReference>
<evidence type="ECO:0000313" key="2">
    <source>
        <dbReference type="EMBL" id="QOD61110.1"/>
    </source>
</evidence>
<gene>
    <name evidence="2" type="ORF">H9I45_01320</name>
</gene>
<feature type="transmembrane region" description="Helical" evidence="1">
    <location>
        <begin position="105"/>
        <end position="123"/>
    </location>
</feature>
<keyword evidence="1" id="KW-0472">Membrane</keyword>
<reference evidence="2 3" key="1">
    <citation type="journal article" date="2016" name="Int. J. Syst. Evol. Microbiol.">
        <title>Polaribacter haliotis sp. nov., isolated from the gut of abalone Haliotis discus hannai.</title>
        <authorList>
            <person name="Kim Y.O."/>
            <person name="Park I.S."/>
            <person name="Park S."/>
            <person name="Nam B.H."/>
            <person name="Park J.M."/>
            <person name="Kim D.G."/>
            <person name="Yoon J.H."/>
        </authorList>
    </citation>
    <scope>NUCLEOTIDE SEQUENCE [LARGE SCALE GENOMIC DNA]</scope>
    <source>
        <strain evidence="2 3">KCTC 52418</strain>
    </source>
</reference>
<sequence length="148" mass="16904">MLFIKKHTLITEKPINIVRDEFKSSTDKINVTELNETKLHGLMKNKYGTGYDIISDINLKSISSDKTTVEIKNEFDLFTNLFLIAMFVGLWGVSIYKLINGESILSFELILMLTFPIIGALITKSSFGIYDKRIMKIYSSLLNNKEPN</sequence>
<dbReference type="EMBL" id="CP061813">
    <property type="protein sequence ID" value="QOD61110.1"/>
    <property type="molecule type" value="Genomic_DNA"/>
</dbReference>
<keyword evidence="1" id="KW-1133">Transmembrane helix</keyword>
<dbReference type="OrthoDB" id="1439007at2"/>
<feature type="transmembrane region" description="Helical" evidence="1">
    <location>
        <begin position="77"/>
        <end position="99"/>
    </location>
</feature>
<keyword evidence="1" id="KW-0812">Transmembrane</keyword>
<dbReference type="KEGG" id="phal:H9I45_01320"/>
<dbReference type="AlphaFoldDB" id="A0A7L8AGL7"/>